<dbReference type="GeneID" id="15803124"/>
<dbReference type="SUPFAM" id="SSF55271">
    <property type="entry name" value="DNA repair protein MutS, domain I"/>
    <property type="match status" value="1"/>
</dbReference>
<keyword evidence="3" id="KW-0067">ATP-binding</keyword>
<sequence>MKIKCGQFYIDEFWRWLLLTRVPIQRNRVPLVESLLISRQFSSNHPLANNVSPLIDSNIINIKNERAKRLLEELSSKHPYLCSSKTSGIVDFVRKAKDKHKGSLILIRNGRTYQAFGTDAIIFVEHADLTPIGNTPHIEFDQSELQGILDKLINRGIDVVIYQQVTTTGLSFTNTETMSSQSFALSQIISRDAPIYSVDLEDGDILSNLTSNDKGVIGIAHGKSGFSISLINLQEKTVEIHKNLTMLNAIDVISSNFSRVMILQDTSTKVNMLFRQFPFVIYYQTLQGLYEDEEFHKAACDHIARRLKISPNFKLSENKREDNNAFNLNLECAIALGLYEYGSKSIGLHDFVLPKDSLPCTKGYMKLLMLKPPPENIRESIRYINLKLSTLNVPLLKLKPLSTTNMNSLCSNSKVDPQFYKDIYHDLMAFNHYMDSLSTKLVKNIFNVVMHDLKLNYKLGPLQKNIKNALKIIEYFIKIDSSELPIPLTNVKALDKFFAEMEYLVGQFHEDIVKKQLEKVDSAASELLNSISSDYFGSRVSNGDIYKLTNSKDIREKVSRKLEKTIKRMSITPSIMVNKHSIFLEKPNEYMDSTKMYTIEIKLKNQLKKWYISHNVERFLANYKNVCNAVHLQIDEILTSMTRMLSPYSQSIEIAFHFLVVLQTFVSHVSIANSGGWVLPTISSDKKILIRNLKPFFVNTYAIPMNIETCGLTIVTGPNNIGKTTSLLSVLASSLMSNIGLYLPCDSAQIPAFNNYFFLSPSCINDTTRSTLQNNSSIISLLNNATTNSLVILDNPGADTFFNKSIGIIAVIIDELSKIDCISMISTHNCKYVMEMVKRSGNLPFYKQLIKTNKVITLEEGHYENVGSELVTNELDEKVNKYLACYAKLDDNMNSSESISIPYTNEKPKDTKRDRRSDTNIRKIIGKQQGYLSNAMTIVLRCIEDLECCNMEKDVIHLIPDSIPPPSYNYIPVLYVIMIPVETDRSNERGVGVYVGESGNIIARLVAHRSKKSTSVTRYFEDTYMKNEKEMTEYLLHKNNFSDNDQKGILNWDKSHALIVRLKTRRETKLYEKRLIKSMYKYYKQITILSHRDGGDRIISALD</sequence>
<keyword evidence="4" id="KW-0238">DNA-binding</keyword>
<dbReference type="Pfam" id="PF01624">
    <property type="entry name" value="MutS_I"/>
    <property type="match status" value="1"/>
</dbReference>
<accession>L1LEV6</accession>
<dbReference type="STRING" id="1537102.L1LEV6"/>
<dbReference type="AlphaFoldDB" id="L1LEV6"/>
<comment type="caution">
    <text evidence="6">The sequence shown here is derived from an EMBL/GenBank/DDBJ whole genome shotgun (WGS) entry which is preliminary data.</text>
</comment>
<dbReference type="InterPro" id="IPR007695">
    <property type="entry name" value="DNA_mismatch_repair_MutS-lik_N"/>
</dbReference>
<dbReference type="GO" id="GO:0005524">
    <property type="term" value="F:ATP binding"/>
    <property type="evidence" value="ECO:0007669"/>
    <property type="project" value="UniProtKB-KW"/>
</dbReference>
<protein>
    <recommendedName>
        <fullName evidence="5">DNA mismatch repair proteins mutS family domain-containing protein</fullName>
    </recommendedName>
</protein>
<dbReference type="KEGG" id="beq:BEWA_037970"/>
<dbReference type="eggNOG" id="KOG0217">
    <property type="taxonomic scope" value="Eukaryota"/>
</dbReference>
<dbReference type="Pfam" id="PF00488">
    <property type="entry name" value="MutS_V"/>
    <property type="match status" value="1"/>
</dbReference>
<dbReference type="OrthoDB" id="361044at2759"/>
<dbReference type="Gene3D" id="3.40.50.300">
    <property type="entry name" value="P-loop containing nucleotide triphosphate hydrolases"/>
    <property type="match status" value="1"/>
</dbReference>
<dbReference type="SMART" id="SM00534">
    <property type="entry name" value="MUTSac"/>
    <property type="match status" value="1"/>
</dbReference>
<organism evidence="6 7">
    <name type="scientific">Theileria equi strain WA</name>
    <dbReference type="NCBI Taxonomy" id="1537102"/>
    <lineage>
        <taxon>Eukaryota</taxon>
        <taxon>Sar</taxon>
        <taxon>Alveolata</taxon>
        <taxon>Apicomplexa</taxon>
        <taxon>Aconoidasida</taxon>
        <taxon>Piroplasmida</taxon>
        <taxon>Theileriidae</taxon>
        <taxon>Theileria</taxon>
    </lineage>
</organism>
<dbReference type="InterPro" id="IPR053276">
    <property type="entry name" value="MtDNA_mismatch_repair_MutS"/>
</dbReference>
<dbReference type="SUPFAM" id="SSF52540">
    <property type="entry name" value="P-loop containing nucleoside triphosphate hydrolases"/>
    <property type="match status" value="1"/>
</dbReference>
<keyword evidence="1" id="KW-0547">Nucleotide-binding</keyword>
<evidence type="ECO:0000259" key="5">
    <source>
        <dbReference type="SMART" id="SM00534"/>
    </source>
</evidence>
<keyword evidence="7" id="KW-1185">Reference proteome</keyword>
<dbReference type="GO" id="GO:0006298">
    <property type="term" value="P:mismatch repair"/>
    <property type="evidence" value="ECO:0007669"/>
    <property type="project" value="InterPro"/>
</dbReference>
<evidence type="ECO:0000313" key="6">
    <source>
        <dbReference type="EMBL" id="EKX73760.1"/>
    </source>
</evidence>
<evidence type="ECO:0000256" key="2">
    <source>
        <dbReference type="ARBA" id="ARBA00022763"/>
    </source>
</evidence>
<proteinExistence type="predicted"/>
<dbReference type="EMBL" id="ACOU01000002">
    <property type="protein sequence ID" value="EKX73760.1"/>
    <property type="molecule type" value="Genomic_DNA"/>
</dbReference>
<dbReference type="InterPro" id="IPR027417">
    <property type="entry name" value="P-loop_NTPase"/>
</dbReference>
<dbReference type="Gene3D" id="3.40.1170.10">
    <property type="entry name" value="DNA repair protein MutS, domain I"/>
    <property type="match status" value="1"/>
</dbReference>
<dbReference type="InterPro" id="IPR016151">
    <property type="entry name" value="DNA_mismatch_repair_MutS_N"/>
</dbReference>
<evidence type="ECO:0000256" key="3">
    <source>
        <dbReference type="ARBA" id="ARBA00022840"/>
    </source>
</evidence>
<dbReference type="PANTHER" id="PTHR48448">
    <property type="entry name" value="MUTL PROTEIN ISOFORM 1"/>
    <property type="match status" value="1"/>
</dbReference>
<dbReference type="PANTHER" id="PTHR48448:SF1">
    <property type="entry name" value="MUTL PROTEIN ISOFORM 1"/>
    <property type="match status" value="1"/>
</dbReference>
<keyword evidence="2" id="KW-0227">DNA damage</keyword>
<dbReference type="RefSeq" id="XP_004833212.1">
    <property type="nucleotide sequence ID" value="XM_004833155.1"/>
</dbReference>
<evidence type="ECO:0000256" key="1">
    <source>
        <dbReference type="ARBA" id="ARBA00022741"/>
    </source>
</evidence>
<gene>
    <name evidence="6" type="ORF">BEWA_037970</name>
</gene>
<reference evidence="6 7" key="1">
    <citation type="journal article" date="2012" name="BMC Genomics">
        <title>Comparative genomic analysis and phylogenetic position of Theileria equi.</title>
        <authorList>
            <person name="Kappmeyer L.S."/>
            <person name="Thiagarajan M."/>
            <person name="Herndon D.R."/>
            <person name="Ramsay J.D."/>
            <person name="Caler E."/>
            <person name="Djikeng A."/>
            <person name="Gillespie J.J."/>
            <person name="Lau A.O."/>
            <person name="Roalson E.H."/>
            <person name="Silva J.C."/>
            <person name="Silva M.G."/>
            <person name="Suarez C.E."/>
            <person name="Ueti M.W."/>
            <person name="Nene V.M."/>
            <person name="Mealey R.H."/>
            <person name="Knowles D.P."/>
            <person name="Brayton K.A."/>
        </authorList>
    </citation>
    <scope>NUCLEOTIDE SEQUENCE [LARGE SCALE GENOMIC DNA]</scope>
    <source>
        <strain evidence="6 7">WA</strain>
    </source>
</reference>
<evidence type="ECO:0000256" key="4">
    <source>
        <dbReference type="ARBA" id="ARBA00023125"/>
    </source>
</evidence>
<dbReference type="VEuPathDB" id="PiroplasmaDB:BEWA_037970"/>
<evidence type="ECO:0000313" key="7">
    <source>
        <dbReference type="Proteomes" id="UP000031512"/>
    </source>
</evidence>
<dbReference type="Proteomes" id="UP000031512">
    <property type="component" value="Unassembled WGS sequence"/>
</dbReference>
<dbReference type="GO" id="GO:0030983">
    <property type="term" value="F:mismatched DNA binding"/>
    <property type="evidence" value="ECO:0007669"/>
    <property type="project" value="InterPro"/>
</dbReference>
<feature type="domain" description="DNA mismatch repair proteins mutS family" evidence="5">
    <location>
        <begin position="710"/>
        <end position="884"/>
    </location>
</feature>
<dbReference type="InterPro" id="IPR000432">
    <property type="entry name" value="DNA_mismatch_repair_MutS_C"/>
</dbReference>
<name>L1LEV6_THEEQ</name>